<evidence type="ECO:0000313" key="2">
    <source>
        <dbReference type="EMBL" id="AFM17695.1"/>
    </source>
</evidence>
<dbReference type="EMBL" id="CP003053">
    <property type="protein sequence ID" value="AFM17695.1"/>
    <property type="molecule type" value="Genomic_DNA"/>
</dbReference>
<protein>
    <submittedName>
        <fullName evidence="2">Putative exporter of polyketide antibiotics</fullName>
    </submittedName>
</protein>
<dbReference type="KEGG" id="mcb:Mycch_2937"/>
<dbReference type="Proteomes" id="UP000006057">
    <property type="component" value="Chromosome"/>
</dbReference>
<sequence length="547" mass="58002" precursor="true">MRWPMSPAQRLIADTIRERRRGAIIWILGGAAVMVVMALALESELARFEGGREALAASVQAGAEAMRLLRWPAERLDTLGGYITYHNVTLFAYFLSVYALVQGCRAIRGAETTQVLEPVLATGRPRTAVLLERAIGFGIVLLTIAVGLGAGLTLAMAMGGEPNAVGSFLTAVACGICAFVAYALGVAVSQLIGTARSAAGVVALAVTVLYLLTNIWDRIGALGVIRFVSPFYYFGQSRALVPGHGFSISAAVTSLAMSVALLGLAAWAFERRDVGAPLWVRRPGPLALPTRVQRPALRRLWSAILLRERTGLLVWVISAGFGMGLMAWLEPNVIDVWSKFGFTKNLSAIDPRFSPTDQYLSFAAEILAPILAALVVTRAAAWIADLDQGRVEIILSTPLSWARLVAQRLIALLVEAALVIVGAVAGLVIVAVAVGANVRIVGVLRLAATTYLLAVALGALAALLVAWLRTNVAVTAMSILFGASYVFLLLVLLFGWPDWLAKLSLFGAIGHPYLRAPPVEGLVFLAVLAIVSAAAAAAVAQRSPKVR</sequence>
<feature type="transmembrane region" description="Helical" evidence="1">
    <location>
        <begin position="474"/>
        <end position="496"/>
    </location>
</feature>
<keyword evidence="1" id="KW-0812">Transmembrane</keyword>
<feature type="transmembrane region" description="Helical" evidence="1">
    <location>
        <begin position="521"/>
        <end position="540"/>
    </location>
</feature>
<dbReference type="eggNOG" id="COG3559">
    <property type="taxonomic scope" value="Bacteria"/>
</dbReference>
<dbReference type="HOGENOM" id="CLU_497654_0_0_11"/>
<feature type="transmembrane region" description="Helical" evidence="1">
    <location>
        <begin position="134"/>
        <end position="158"/>
    </location>
</feature>
<dbReference type="Pfam" id="PF12679">
    <property type="entry name" value="ABC2_membrane_2"/>
    <property type="match status" value="1"/>
</dbReference>
<gene>
    <name evidence="2" type="ordered locus">Mycch_2937</name>
</gene>
<dbReference type="GO" id="GO:0005886">
    <property type="term" value="C:plasma membrane"/>
    <property type="evidence" value="ECO:0007669"/>
    <property type="project" value="UniProtKB-SubCell"/>
</dbReference>
<feature type="transmembrane region" description="Helical" evidence="1">
    <location>
        <begin position="82"/>
        <end position="101"/>
    </location>
</feature>
<feature type="transmembrane region" description="Helical" evidence="1">
    <location>
        <begin position="197"/>
        <end position="216"/>
    </location>
</feature>
<dbReference type="STRING" id="710421.Mycch_2937"/>
<accession>I4BK88</accession>
<feature type="transmembrane region" description="Helical" evidence="1">
    <location>
        <begin position="164"/>
        <end position="185"/>
    </location>
</feature>
<feature type="transmembrane region" description="Helical" evidence="1">
    <location>
        <begin position="312"/>
        <end position="329"/>
    </location>
</feature>
<keyword evidence="3" id="KW-1185">Reference proteome</keyword>
<reference evidence="2 3" key="1">
    <citation type="submission" date="2012-06" db="EMBL/GenBank/DDBJ databases">
        <title>Complete sequence of chromosome of Mycobacterium chubuense NBB4.</title>
        <authorList>
            <consortium name="US DOE Joint Genome Institute"/>
            <person name="Lucas S."/>
            <person name="Han J."/>
            <person name="Lapidus A."/>
            <person name="Cheng J.-F."/>
            <person name="Goodwin L."/>
            <person name="Pitluck S."/>
            <person name="Peters L."/>
            <person name="Mikhailova N."/>
            <person name="Teshima H."/>
            <person name="Detter J.C."/>
            <person name="Han C."/>
            <person name="Tapia R."/>
            <person name="Land M."/>
            <person name="Hauser L."/>
            <person name="Kyrpides N."/>
            <person name="Ivanova N."/>
            <person name="Pagani I."/>
            <person name="Mattes T."/>
            <person name="Holmes A."/>
            <person name="Rutledge P."/>
            <person name="Paulsen I."/>
            <person name="Coleman N."/>
            <person name="Woyke T."/>
        </authorList>
    </citation>
    <scope>NUCLEOTIDE SEQUENCE [LARGE SCALE GENOMIC DNA]</scope>
    <source>
        <strain evidence="2 3">NBB4</strain>
    </source>
</reference>
<proteinExistence type="predicted"/>
<evidence type="ECO:0000256" key="1">
    <source>
        <dbReference type="SAM" id="Phobius"/>
    </source>
</evidence>
<dbReference type="GO" id="GO:0140359">
    <property type="term" value="F:ABC-type transporter activity"/>
    <property type="evidence" value="ECO:0007669"/>
    <property type="project" value="InterPro"/>
</dbReference>
<name>I4BK88_MYCCN</name>
<evidence type="ECO:0000313" key="3">
    <source>
        <dbReference type="Proteomes" id="UP000006057"/>
    </source>
</evidence>
<keyword evidence="1" id="KW-0472">Membrane</keyword>
<organism evidence="2 3">
    <name type="scientific">Mycolicibacterium chubuense (strain NBB4)</name>
    <name type="common">Mycobacterium chubuense</name>
    <dbReference type="NCBI Taxonomy" id="710421"/>
    <lineage>
        <taxon>Bacteria</taxon>
        <taxon>Bacillati</taxon>
        <taxon>Actinomycetota</taxon>
        <taxon>Actinomycetes</taxon>
        <taxon>Mycobacteriales</taxon>
        <taxon>Mycobacteriaceae</taxon>
        <taxon>Mycolicibacterium</taxon>
    </lineage>
</organism>
<dbReference type="AlphaFoldDB" id="I4BK88"/>
<feature type="transmembrane region" description="Helical" evidence="1">
    <location>
        <begin position="446"/>
        <end position="467"/>
    </location>
</feature>
<keyword evidence="1" id="KW-1133">Transmembrane helix</keyword>
<feature type="transmembrane region" description="Helical" evidence="1">
    <location>
        <begin position="21"/>
        <end position="41"/>
    </location>
</feature>
<dbReference type="PATRIC" id="fig|710421.3.peg.2927"/>
<feature type="transmembrane region" description="Helical" evidence="1">
    <location>
        <begin position="359"/>
        <end position="381"/>
    </location>
</feature>
<feature type="transmembrane region" description="Helical" evidence="1">
    <location>
        <begin position="246"/>
        <end position="269"/>
    </location>
</feature>
<feature type="transmembrane region" description="Helical" evidence="1">
    <location>
        <begin position="409"/>
        <end position="434"/>
    </location>
</feature>